<dbReference type="Pfam" id="PF15632">
    <property type="entry name" value="ATPgrasp_Ter"/>
    <property type="match status" value="1"/>
</dbReference>
<evidence type="ECO:0000256" key="1">
    <source>
        <dbReference type="ARBA" id="ARBA00013064"/>
    </source>
</evidence>
<dbReference type="PANTHER" id="PTHR11717">
    <property type="entry name" value="LOW MOLECULAR WEIGHT PROTEIN TYROSINE PHOSPHATASE"/>
    <property type="match status" value="1"/>
</dbReference>
<dbReference type="AlphaFoldDB" id="A0A0J1GN37"/>
<comment type="caution">
    <text evidence="5">The sequence shown here is derived from an EMBL/GenBank/DDBJ whole genome shotgun (WGS) entry which is preliminary data.</text>
</comment>
<accession>A0A0J1GN37</accession>
<evidence type="ECO:0000256" key="2">
    <source>
        <dbReference type="ARBA" id="ARBA00051722"/>
    </source>
</evidence>
<dbReference type="SUPFAM" id="SSF52788">
    <property type="entry name" value="Phosphotyrosine protein phosphatases I"/>
    <property type="match status" value="1"/>
</dbReference>
<dbReference type="SMART" id="SM00226">
    <property type="entry name" value="LMWPc"/>
    <property type="match status" value="1"/>
</dbReference>
<dbReference type="OrthoDB" id="5372487at2"/>
<dbReference type="SUPFAM" id="SSF56059">
    <property type="entry name" value="Glutathione synthetase ATP-binding domain-like"/>
    <property type="match status" value="1"/>
</dbReference>
<evidence type="ECO:0000313" key="5">
    <source>
        <dbReference type="EMBL" id="KLV01011.1"/>
    </source>
</evidence>
<name>A0A0J1GN37_9GAMM</name>
<evidence type="ECO:0000256" key="3">
    <source>
        <dbReference type="PROSITE-ProRule" id="PRU00409"/>
    </source>
</evidence>
<dbReference type="Gene3D" id="3.40.50.2300">
    <property type="match status" value="1"/>
</dbReference>
<protein>
    <recommendedName>
        <fullName evidence="1">protein-tyrosine-phosphatase</fullName>
        <ecNumber evidence="1">3.1.3.48</ecNumber>
    </recommendedName>
</protein>
<keyword evidence="3" id="KW-0547">Nucleotide-binding</keyword>
<keyword evidence="6" id="KW-1185">Reference proteome</keyword>
<dbReference type="PROSITE" id="PS50975">
    <property type="entry name" value="ATP_GRASP"/>
    <property type="match status" value="1"/>
</dbReference>
<dbReference type="PANTHER" id="PTHR11717:SF31">
    <property type="entry name" value="LOW MOLECULAR WEIGHT PROTEIN-TYROSINE-PHOSPHATASE ETP-RELATED"/>
    <property type="match status" value="1"/>
</dbReference>
<reference evidence="5 6" key="1">
    <citation type="submission" date="2015-05" db="EMBL/GenBank/DDBJ databases">
        <title>Photobacterium galathea sp. nov.</title>
        <authorList>
            <person name="Machado H."/>
            <person name="Gram L."/>
        </authorList>
    </citation>
    <scope>NUCLEOTIDE SEQUENCE [LARGE SCALE GENOMIC DNA]</scope>
    <source>
        <strain evidence="5 6">DSM 25995</strain>
    </source>
</reference>
<gene>
    <name evidence="5" type="ORF">ABT58_09370</name>
</gene>
<sequence>MQQGRTPTALILGEDTRSFLSVIRSLGKAGYDVHVVCYDRTSPALASRYIKIAKYYNYQAYSQAQWLVAVQQLIARYRYDVIIPCDERAIYPLWSVKDTLPANTQLAIANDRALDVLFDKWKTKQLALSCDVPVAKGKLVQLSDTHYDALAKEFGERFVIKPLQSFDENGLNKRQNVSIVHQASDFNQIPAGAEPVMVEAFFSGYGEGVSVFSVDGEIHMAFSHRREAEPKHGGGSSYRQSVAHDPAQLDAVMAMCKATHFTGVAMFEFRRDPQTQVWILVEVNARFWGSLPLACYCGVDFPAAYAHFLLTGERPVTPVLTYPVNRYARALTADFYQLRRDGIRDGLHRLIQYGRIGLGKERIDSFIWADPLPFIQEVGGILSQITQGICRRFPFLLKYRSVRTQQRLKALFQENPHRRIVFICYGNIMRSPFAEHVCKSLFQGALPEGCIESFGFHMPENRQSPDEAQTAALLFKHNLAQHRSKCLRQSDLLDDDIVFYFDERNGSTISASYDIANAFCLADLIPLSAKMQHEVADPYGHGLDGVKTCYTQIEQAIIYLLRCYQRDVYGR</sequence>
<proteinExistence type="predicted"/>
<dbReference type="Proteomes" id="UP000036426">
    <property type="component" value="Unassembled WGS sequence"/>
</dbReference>
<dbReference type="RefSeq" id="WP_047874130.1">
    <property type="nucleotide sequence ID" value="NZ_BMYC01000002.1"/>
</dbReference>
<dbReference type="InterPro" id="IPR023485">
    <property type="entry name" value="Ptyr_pPase"/>
</dbReference>
<dbReference type="EMBL" id="LDOV01000017">
    <property type="protein sequence ID" value="KLV01011.1"/>
    <property type="molecule type" value="Genomic_DNA"/>
</dbReference>
<evidence type="ECO:0000259" key="4">
    <source>
        <dbReference type="PROSITE" id="PS50975"/>
    </source>
</evidence>
<dbReference type="Gene3D" id="3.30.470.20">
    <property type="entry name" value="ATP-grasp fold, B domain"/>
    <property type="match status" value="1"/>
</dbReference>
<keyword evidence="3" id="KW-0067">ATP-binding</keyword>
<dbReference type="InterPro" id="IPR011761">
    <property type="entry name" value="ATP-grasp"/>
</dbReference>
<comment type="catalytic activity">
    <reaction evidence="2">
        <text>O-phospho-L-tyrosyl-[protein] + H2O = L-tyrosyl-[protein] + phosphate</text>
        <dbReference type="Rhea" id="RHEA:10684"/>
        <dbReference type="Rhea" id="RHEA-COMP:10136"/>
        <dbReference type="Rhea" id="RHEA-COMP:20101"/>
        <dbReference type="ChEBI" id="CHEBI:15377"/>
        <dbReference type="ChEBI" id="CHEBI:43474"/>
        <dbReference type="ChEBI" id="CHEBI:46858"/>
        <dbReference type="ChEBI" id="CHEBI:61978"/>
        <dbReference type="EC" id="3.1.3.48"/>
    </reaction>
</comment>
<dbReference type="GO" id="GO:0004725">
    <property type="term" value="F:protein tyrosine phosphatase activity"/>
    <property type="evidence" value="ECO:0007669"/>
    <property type="project" value="UniProtKB-EC"/>
</dbReference>
<dbReference type="Pfam" id="PF01451">
    <property type="entry name" value="LMWPc"/>
    <property type="match status" value="1"/>
</dbReference>
<feature type="domain" description="ATP-grasp" evidence="4">
    <location>
        <begin position="124"/>
        <end position="310"/>
    </location>
</feature>
<evidence type="ECO:0000313" key="6">
    <source>
        <dbReference type="Proteomes" id="UP000036426"/>
    </source>
</evidence>
<organism evidence="5 6">
    <name type="scientific">Photobacterium aphoticum</name>
    <dbReference type="NCBI Taxonomy" id="754436"/>
    <lineage>
        <taxon>Bacteria</taxon>
        <taxon>Pseudomonadati</taxon>
        <taxon>Pseudomonadota</taxon>
        <taxon>Gammaproteobacteria</taxon>
        <taxon>Vibrionales</taxon>
        <taxon>Vibrionaceae</taxon>
        <taxon>Photobacterium</taxon>
    </lineage>
</organism>
<dbReference type="PATRIC" id="fig|754436.4.peg.1978"/>
<dbReference type="GO" id="GO:0046872">
    <property type="term" value="F:metal ion binding"/>
    <property type="evidence" value="ECO:0007669"/>
    <property type="project" value="InterPro"/>
</dbReference>
<dbReference type="InterPro" id="IPR036196">
    <property type="entry name" value="Ptyr_pPase_sf"/>
</dbReference>
<dbReference type="EC" id="3.1.3.48" evidence="1"/>
<dbReference type="InterPro" id="IPR050438">
    <property type="entry name" value="LMW_PTPase"/>
</dbReference>
<dbReference type="GO" id="GO:0005524">
    <property type="term" value="F:ATP binding"/>
    <property type="evidence" value="ECO:0007669"/>
    <property type="project" value="UniProtKB-UniRule"/>
</dbReference>